<dbReference type="Proteomes" id="UP001204142">
    <property type="component" value="Unassembled WGS sequence"/>
</dbReference>
<dbReference type="InterPro" id="IPR011006">
    <property type="entry name" value="CheY-like_superfamily"/>
</dbReference>
<dbReference type="EC" id="2.7.13.3" evidence="2"/>
<dbReference type="InterPro" id="IPR001789">
    <property type="entry name" value="Sig_transdc_resp-reg_receiver"/>
</dbReference>
<feature type="transmembrane region" description="Helical" evidence="7">
    <location>
        <begin position="164"/>
        <end position="182"/>
    </location>
</feature>
<dbReference type="RefSeq" id="WP_256762961.1">
    <property type="nucleotide sequence ID" value="NZ_JANIGO010000001.1"/>
</dbReference>
<dbReference type="PROSITE" id="PS50110">
    <property type="entry name" value="RESPONSE_REGULATORY"/>
    <property type="match status" value="1"/>
</dbReference>
<dbReference type="PANTHER" id="PTHR43047:SF9">
    <property type="entry name" value="HISTIDINE KINASE"/>
    <property type="match status" value="1"/>
</dbReference>
<dbReference type="PANTHER" id="PTHR43047">
    <property type="entry name" value="TWO-COMPONENT HISTIDINE PROTEIN KINASE"/>
    <property type="match status" value="1"/>
</dbReference>
<dbReference type="CDD" id="cd00156">
    <property type="entry name" value="REC"/>
    <property type="match status" value="1"/>
</dbReference>
<dbReference type="InterPro" id="IPR005467">
    <property type="entry name" value="His_kinase_dom"/>
</dbReference>
<evidence type="ECO:0000256" key="2">
    <source>
        <dbReference type="ARBA" id="ARBA00012438"/>
    </source>
</evidence>
<dbReference type="SMART" id="SM00448">
    <property type="entry name" value="REC"/>
    <property type="match status" value="1"/>
</dbReference>
<feature type="modified residue" description="4-aspartylphosphate" evidence="6">
    <location>
        <position position="513"/>
    </location>
</feature>
<evidence type="ECO:0000256" key="1">
    <source>
        <dbReference type="ARBA" id="ARBA00000085"/>
    </source>
</evidence>
<organism evidence="10 11">
    <name type="scientific">Limnobacter humi</name>
    <dbReference type="NCBI Taxonomy" id="1778671"/>
    <lineage>
        <taxon>Bacteria</taxon>
        <taxon>Pseudomonadati</taxon>
        <taxon>Pseudomonadota</taxon>
        <taxon>Betaproteobacteria</taxon>
        <taxon>Burkholderiales</taxon>
        <taxon>Burkholderiaceae</taxon>
        <taxon>Limnobacter</taxon>
    </lineage>
</organism>
<evidence type="ECO:0000313" key="11">
    <source>
        <dbReference type="Proteomes" id="UP001204142"/>
    </source>
</evidence>
<feature type="domain" description="Histidine kinase" evidence="8">
    <location>
        <begin position="227"/>
        <end position="440"/>
    </location>
</feature>
<evidence type="ECO:0000256" key="6">
    <source>
        <dbReference type="PROSITE-ProRule" id="PRU00169"/>
    </source>
</evidence>
<keyword evidence="11" id="KW-1185">Reference proteome</keyword>
<dbReference type="SUPFAM" id="SSF55874">
    <property type="entry name" value="ATPase domain of HSP90 chaperone/DNA topoisomerase II/histidine kinase"/>
    <property type="match status" value="1"/>
</dbReference>
<dbReference type="Gene3D" id="3.30.565.10">
    <property type="entry name" value="Histidine kinase-like ATPase, C-terminal domain"/>
    <property type="match status" value="1"/>
</dbReference>
<feature type="domain" description="Response regulatory" evidence="9">
    <location>
        <begin position="462"/>
        <end position="578"/>
    </location>
</feature>
<keyword evidence="5 10" id="KW-0418">Kinase</keyword>
<evidence type="ECO:0000256" key="3">
    <source>
        <dbReference type="ARBA" id="ARBA00022553"/>
    </source>
</evidence>
<dbReference type="Gene3D" id="3.40.50.2300">
    <property type="match status" value="1"/>
</dbReference>
<dbReference type="InterPro" id="IPR003594">
    <property type="entry name" value="HATPase_dom"/>
</dbReference>
<dbReference type="SUPFAM" id="SSF47384">
    <property type="entry name" value="Homodimeric domain of signal transducing histidine kinase"/>
    <property type="match status" value="1"/>
</dbReference>
<reference evidence="10 11" key="1">
    <citation type="submission" date="2022-07" db="EMBL/GenBank/DDBJ databases">
        <authorList>
            <person name="Xamxidin M."/>
            <person name="Wu M."/>
        </authorList>
    </citation>
    <scope>NUCLEOTIDE SEQUENCE [LARGE SCALE GENOMIC DNA]</scope>
    <source>
        <strain evidence="10 11">NBRC 111650</strain>
    </source>
</reference>
<protein>
    <recommendedName>
        <fullName evidence="2">histidine kinase</fullName>
        <ecNumber evidence="2">2.7.13.3</ecNumber>
    </recommendedName>
</protein>
<evidence type="ECO:0000256" key="7">
    <source>
        <dbReference type="SAM" id="Phobius"/>
    </source>
</evidence>
<dbReference type="Pfam" id="PF00512">
    <property type="entry name" value="HisKA"/>
    <property type="match status" value="1"/>
</dbReference>
<keyword evidence="3 6" id="KW-0597">Phosphoprotein</keyword>
<dbReference type="InterPro" id="IPR003661">
    <property type="entry name" value="HisK_dim/P_dom"/>
</dbReference>
<gene>
    <name evidence="10" type="ORF">NQT62_02370</name>
</gene>
<dbReference type="SUPFAM" id="SSF52172">
    <property type="entry name" value="CheY-like"/>
    <property type="match status" value="1"/>
</dbReference>
<evidence type="ECO:0000256" key="5">
    <source>
        <dbReference type="ARBA" id="ARBA00022777"/>
    </source>
</evidence>
<feature type="transmembrane region" description="Helical" evidence="7">
    <location>
        <begin position="91"/>
        <end position="109"/>
    </location>
</feature>
<dbReference type="Gene3D" id="1.10.287.130">
    <property type="match status" value="1"/>
</dbReference>
<dbReference type="CDD" id="cd00082">
    <property type="entry name" value="HisKA"/>
    <property type="match status" value="1"/>
</dbReference>
<dbReference type="PROSITE" id="PS50109">
    <property type="entry name" value="HIS_KIN"/>
    <property type="match status" value="1"/>
</dbReference>
<keyword evidence="7" id="KW-0472">Membrane</keyword>
<dbReference type="SMART" id="SM00387">
    <property type="entry name" value="HATPase_c"/>
    <property type="match status" value="1"/>
</dbReference>
<keyword evidence="7" id="KW-1133">Transmembrane helix</keyword>
<evidence type="ECO:0000259" key="8">
    <source>
        <dbReference type="PROSITE" id="PS50109"/>
    </source>
</evidence>
<dbReference type="GO" id="GO:0016301">
    <property type="term" value="F:kinase activity"/>
    <property type="evidence" value="ECO:0007669"/>
    <property type="project" value="UniProtKB-KW"/>
</dbReference>
<dbReference type="Pfam" id="PF02518">
    <property type="entry name" value="HATPase_c"/>
    <property type="match status" value="1"/>
</dbReference>
<dbReference type="Pfam" id="PF00072">
    <property type="entry name" value="Response_reg"/>
    <property type="match status" value="1"/>
</dbReference>
<dbReference type="InterPro" id="IPR004358">
    <property type="entry name" value="Sig_transdc_His_kin-like_C"/>
</dbReference>
<dbReference type="EMBL" id="JANIGO010000001">
    <property type="protein sequence ID" value="MCQ8895283.1"/>
    <property type="molecule type" value="Genomic_DNA"/>
</dbReference>
<dbReference type="InterPro" id="IPR036097">
    <property type="entry name" value="HisK_dim/P_sf"/>
</dbReference>
<evidence type="ECO:0000313" key="10">
    <source>
        <dbReference type="EMBL" id="MCQ8895283.1"/>
    </source>
</evidence>
<keyword evidence="7" id="KW-0812">Transmembrane</keyword>
<proteinExistence type="predicted"/>
<dbReference type="InterPro" id="IPR036890">
    <property type="entry name" value="HATPase_C_sf"/>
</dbReference>
<feature type="transmembrane region" description="Helical" evidence="7">
    <location>
        <begin position="54"/>
        <end position="71"/>
    </location>
</feature>
<comment type="caution">
    <text evidence="10">The sequence shown here is derived from an EMBL/GenBank/DDBJ whole genome shotgun (WGS) entry which is preliminary data.</text>
</comment>
<comment type="catalytic activity">
    <reaction evidence="1">
        <text>ATP + protein L-histidine = ADP + protein N-phospho-L-histidine.</text>
        <dbReference type="EC" id="2.7.13.3"/>
    </reaction>
</comment>
<sequence length="584" mass="64067">MTTPVPDGNAYAADIRREQCRLLFDHLPFVLIGSLVSASGVGAIFWNIRPHGTVVGWMAAIYLLCAIRWWVRRRFIALGSTFEPDRWIRIATAQTLTAGCLWGLLGILFFGDEPIVMMTLVIVLGGMTAGAVSSHSCHVPAYAAYAIPTVLPFALRCLVEGSQFHAVVAALSLTFLMVNINYGKNLQRMLLETLELRFRNADLVKALRHQKDVAERASLAKTRFLAAASHDLRQPVQAIELFVDVLSQELQNRPQASMLGRIRAAGRGLESLLNALLDFSRIDAASITPDIHSFPLQPLLDSLKNTFAAQAEVKGLELHIHPTRLLVRSDPNLLERILRNFVANALKYTPTGRVVVGCRRQGPQLRIDVIDTGVGIPESAHQQVFNEFFQLDNPERDREKGLGLGLFIANGLADLLGHRIAIDSRVGHGARFSVEVERGQLADLRANESALADQGMALQGKAILIIDDDPDIRTGLAEMLERWECATTTAESAEEALELIQISGFMPDAILADYRLRHDTTGTQAIADIRARWGPIPAAILTGDTDPMRIREARASGLPLLHKPLSAAKLRAALSHLLAQNPPA</sequence>
<evidence type="ECO:0000256" key="4">
    <source>
        <dbReference type="ARBA" id="ARBA00022679"/>
    </source>
</evidence>
<feature type="transmembrane region" description="Helical" evidence="7">
    <location>
        <begin position="115"/>
        <end position="132"/>
    </location>
</feature>
<feature type="transmembrane region" description="Helical" evidence="7">
    <location>
        <begin position="26"/>
        <end position="48"/>
    </location>
</feature>
<evidence type="ECO:0000259" key="9">
    <source>
        <dbReference type="PROSITE" id="PS50110"/>
    </source>
</evidence>
<name>A0ABT1WEH2_9BURK</name>
<dbReference type="SMART" id="SM00388">
    <property type="entry name" value="HisKA"/>
    <property type="match status" value="1"/>
</dbReference>
<accession>A0ABT1WEH2</accession>
<keyword evidence="4" id="KW-0808">Transferase</keyword>
<dbReference type="PRINTS" id="PR00344">
    <property type="entry name" value="BCTRLSENSOR"/>
</dbReference>